<proteinExistence type="predicted"/>
<feature type="domain" description="Glycosyl transferase family 25" evidence="1">
    <location>
        <begin position="5"/>
        <end position="170"/>
    </location>
</feature>
<keyword evidence="2" id="KW-0808">Transferase</keyword>
<organism evidence="2">
    <name type="scientific">Indivirus ILV1</name>
    <dbReference type="NCBI Taxonomy" id="1977633"/>
    <lineage>
        <taxon>Viruses</taxon>
        <taxon>Varidnaviria</taxon>
        <taxon>Bamfordvirae</taxon>
        <taxon>Nucleocytoviricota</taxon>
        <taxon>Megaviricetes</taxon>
        <taxon>Imitervirales</taxon>
        <taxon>Mimiviridae</taxon>
        <taxon>Klosneuvirinae</taxon>
        <taxon>Indivirus</taxon>
    </lineage>
</organism>
<dbReference type="CDD" id="cd06532">
    <property type="entry name" value="Glyco_transf_25"/>
    <property type="match status" value="1"/>
</dbReference>
<reference evidence="2" key="1">
    <citation type="journal article" date="2017" name="Science">
        <title>Giant viruses with an expanded complement of translation system components.</title>
        <authorList>
            <person name="Schulz F."/>
            <person name="Yutin N."/>
            <person name="Ivanova N.N."/>
            <person name="Ortega D.R."/>
            <person name="Lee T.K."/>
            <person name="Vierheilig J."/>
            <person name="Daims H."/>
            <person name="Horn M."/>
            <person name="Wagner M."/>
            <person name="Jensen G.J."/>
            <person name="Kyrpides N.C."/>
            <person name="Koonin E.V."/>
            <person name="Woyke T."/>
        </authorList>
    </citation>
    <scope>NUCLEOTIDE SEQUENCE</scope>
    <source>
        <strain evidence="2">ILV1</strain>
    </source>
</reference>
<name>A0A1V0SE46_9VIRU</name>
<evidence type="ECO:0000259" key="1">
    <source>
        <dbReference type="Pfam" id="PF01755"/>
    </source>
</evidence>
<dbReference type="EMBL" id="KY684090">
    <property type="protein sequence ID" value="ARF09961.1"/>
    <property type="molecule type" value="Genomic_DNA"/>
</dbReference>
<dbReference type="Pfam" id="PF01755">
    <property type="entry name" value="Glyco_transf_25"/>
    <property type="match status" value="1"/>
</dbReference>
<sequence length="236" mass="28254">MEIPMIYCINLKQSTDRRKRMEKRLKNASLYEKTKFIDAVSRDSPLIDYYHQFATQAYTNTRKWRSEMGCFASHLKAIRTFLEDGGNECLICEDDIMFRNNFFEEYFKVRSNMLPDTPFVALSYMVCKWGGYNWSGIDPSKHNLCRINVKETWGMQLYWISKEYAIEMLTKFDMPYKNENYIHTSEVILRDPRCYLAYPPLAIEDSLDSERAPEDLPYHRNHFNQWGKHNFMDCEQ</sequence>
<accession>A0A1V0SE46</accession>
<protein>
    <submittedName>
        <fullName evidence="2">Glycosyltransferase family 25</fullName>
    </submittedName>
</protein>
<dbReference type="GO" id="GO:0016740">
    <property type="term" value="F:transferase activity"/>
    <property type="evidence" value="ECO:0007669"/>
    <property type="project" value="UniProtKB-KW"/>
</dbReference>
<evidence type="ECO:0000313" key="2">
    <source>
        <dbReference type="EMBL" id="ARF09961.1"/>
    </source>
</evidence>
<dbReference type="InterPro" id="IPR002654">
    <property type="entry name" value="Glyco_trans_25"/>
</dbReference>
<gene>
    <name evidence="2" type="ORF">Indivirus_6_27</name>
</gene>